<dbReference type="InterPro" id="IPR005950">
    <property type="entry name" value="ModA"/>
</dbReference>
<dbReference type="GO" id="GO:0015689">
    <property type="term" value="P:molybdate ion transport"/>
    <property type="evidence" value="ECO:0007669"/>
    <property type="project" value="InterPro"/>
</dbReference>
<dbReference type="InterPro" id="IPR041879">
    <property type="entry name" value="YvgL-like_PBP2"/>
</dbReference>
<evidence type="ECO:0000313" key="6">
    <source>
        <dbReference type="EMBL" id="QGU95358.1"/>
    </source>
</evidence>
<keyword evidence="7" id="KW-1185">Reference proteome</keyword>
<evidence type="ECO:0000256" key="1">
    <source>
        <dbReference type="ARBA" id="ARBA00009175"/>
    </source>
</evidence>
<feature type="binding site" evidence="5">
    <location>
        <position position="67"/>
    </location>
    <ligand>
        <name>molybdate</name>
        <dbReference type="ChEBI" id="CHEBI:36264"/>
    </ligand>
</feature>
<dbReference type="InterPro" id="IPR050682">
    <property type="entry name" value="ModA/WtpA"/>
</dbReference>
<dbReference type="PANTHER" id="PTHR30632">
    <property type="entry name" value="MOLYBDATE-BINDING PERIPLASMIC PROTEIN"/>
    <property type="match status" value="1"/>
</dbReference>
<comment type="similarity">
    <text evidence="1">Belongs to the bacterial solute-binding protein ModA family.</text>
</comment>
<dbReference type="FunFam" id="3.40.190.10:FF:000035">
    <property type="entry name" value="Molybdate ABC transporter substrate-binding protein"/>
    <property type="match status" value="1"/>
</dbReference>
<protein>
    <submittedName>
        <fullName evidence="6">Molybdate ABC transporter substrate-binding protein</fullName>
    </submittedName>
</protein>
<dbReference type="GO" id="GO:0046872">
    <property type="term" value="F:metal ion binding"/>
    <property type="evidence" value="ECO:0007669"/>
    <property type="project" value="UniProtKB-KW"/>
</dbReference>
<proteinExistence type="inferred from homology"/>
<dbReference type="GO" id="GO:1901359">
    <property type="term" value="F:tungstate binding"/>
    <property type="evidence" value="ECO:0007669"/>
    <property type="project" value="UniProtKB-ARBA"/>
</dbReference>
<reference evidence="6 7" key="1">
    <citation type="submission" date="2019-12" db="EMBL/GenBank/DDBJ databases">
        <title>Genome sequenceing of Clostridium bovifaecis.</title>
        <authorList>
            <person name="Yao Y."/>
        </authorList>
    </citation>
    <scope>NUCLEOTIDE SEQUENCE [LARGE SCALE GENOMIC DNA]</scope>
    <source>
        <strain evidence="6 7">BXX</strain>
    </source>
</reference>
<keyword evidence="4" id="KW-0732">Signal</keyword>
<feature type="binding site" evidence="5">
    <location>
        <position position="176"/>
    </location>
    <ligand>
        <name>molybdate</name>
        <dbReference type="ChEBI" id="CHEBI:36264"/>
    </ligand>
</feature>
<gene>
    <name evidence="6" type="primary">modA</name>
    <name evidence="6" type="ORF">GOM49_09900</name>
</gene>
<evidence type="ECO:0000256" key="3">
    <source>
        <dbReference type="ARBA" id="ARBA00022723"/>
    </source>
</evidence>
<name>A0A6I6F4Q4_9CLOT</name>
<dbReference type="Gene3D" id="3.40.190.10">
    <property type="entry name" value="Periplasmic binding protein-like II"/>
    <property type="match status" value="2"/>
</dbReference>
<dbReference type="Proteomes" id="UP000422764">
    <property type="component" value="Chromosome"/>
</dbReference>
<evidence type="ECO:0000313" key="7">
    <source>
        <dbReference type="Proteomes" id="UP000422764"/>
    </source>
</evidence>
<dbReference type="PANTHER" id="PTHR30632:SF0">
    <property type="entry name" value="SULFATE-BINDING PROTEIN"/>
    <property type="match status" value="1"/>
</dbReference>
<evidence type="ECO:0000256" key="5">
    <source>
        <dbReference type="PIRSR" id="PIRSR004846-1"/>
    </source>
</evidence>
<dbReference type="Pfam" id="PF13531">
    <property type="entry name" value="SBP_bac_11"/>
    <property type="match status" value="1"/>
</dbReference>
<accession>A0A6I6F4Q4</accession>
<dbReference type="GO" id="GO:0030973">
    <property type="term" value="F:molybdate ion binding"/>
    <property type="evidence" value="ECO:0007669"/>
    <property type="project" value="TreeGrafter"/>
</dbReference>
<evidence type="ECO:0000256" key="4">
    <source>
        <dbReference type="ARBA" id="ARBA00022729"/>
    </source>
</evidence>
<feature type="binding site" evidence="5">
    <location>
        <position position="194"/>
    </location>
    <ligand>
        <name>molybdate</name>
        <dbReference type="ChEBI" id="CHEBI:36264"/>
    </ligand>
</feature>
<dbReference type="AlphaFoldDB" id="A0A6I6F4Q4"/>
<keyword evidence="2 5" id="KW-0500">Molybdenum</keyword>
<dbReference type="PIRSF" id="PIRSF004846">
    <property type="entry name" value="ModA"/>
    <property type="match status" value="1"/>
</dbReference>
<feature type="binding site" evidence="5">
    <location>
        <position position="39"/>
    </location>
    <ligand>
        <name>molybdate</name>
        <dbReference type="ChEBI" id="CHEBI:36264"/>
    </ligand>
</feature>
<dbReference type="CDD" id="cd13537">
    <property type="entry name" value="PBP2_YvgL_like"/>
    <property type="match status" value="1"/>
</dbReference>
<sequence>MKKVIVLGTLIIVILCASFGVKESSETKSIEVIVSAASSLKDTMEEIGEMYKKAAPNVKLTFVYGSSGALQVQIEEGAPIDIFMSASKKQMTALEKEGLIKPGTKKELLENKIVLITGKDKNVDIKSFEDCKTDKVRTISLGQPESVPVGQYSEEIFTALGILDRVKEKAKYGTDVRQVLSWVESGESDCGVVYATDAAISKNVNVICEAPSSSCEKVIYPVAVLERSEVQDEAEAFLSFLAEDKVVKVFEKYGFVVK</sequence>
<dbReference type="EMBL" id="CP046522">
    <property type="protein sequence ID" value="QGU95358.1"/>
    <property type="molecule type" value="Genomic_DNA"/>
</dbReference>
<dbReference type="NCBIfam" id="TIGR01256">
    <property type="entry name" value="modA"/>
    <property type="match status" value="1"/>
</dbReference>
<dbReference type="SUPFAM" id="SSF53850">
    <property type="entry name" value="Periplasmic binding protein-like II"/>
    <property type="match status" value="1"/>
</dbReference>
<evidence type="ECO:0000256" key="2">
    <source>
        <dbReference type="ARBA" id="ARBA00022505"/>
    </source>
</evidence>
<keyword evidence="3 5" id="KW-0479">Metal-binding</keyword>
<organism evidence="6 7">
    <name type="scientific">Clostridium bovifaecis</name>
    <dbReference type="NCBI Taxonomy" id="2184719"/>
    <lineage>
        <taxon>Bacteria</taxon>
        <taxon>Bacillati</taxon>
        <taxon>Bacillota</taxon>
        <taxon>Clostridia</taxon>
        <taxon>Eubacteriales</taxon>
        <taxon>Clostridiaceae</taxon>
        <taxon>Clostridium</taxon>
    </lineage>
</organism>